<dbReference type="FunFam" id="3.40.50.800:FF:000001">
    <property type="entry name" value="Threonine--tRNA ligase"/>
    <property type="match status" value="1"/>
</dbReference>
<evidence type="ECO:0000256" key="11">
    <source>
        <dbReference type="ARBA" id="ARBA00023146"/>
    </source>
</evidence>
<dbReference type="SUPFAM" id="SSF55186">
    <property type="entry name" value="ThrRS/AlaRS common domain"/>
    <property type="match status" value="1"/>
</dbReference>
<dbReference type="Pfam" id="PF07973">
    <property type="entry name" value="tRNA_SAD"/>
    <property type="match status" value="1"/>
</dbReference>
<evidence type="ECO:0000256" key="3">
    <source>
        <dbReference type="ARBA" id="ARBA00022555"/>
    </source>
</evidence>
<dbReference type="InterPro" id="IPR002320">
    <property type="entry name" value="Thr-tRNA-ligase_IIa"/>
</dbReference>
<dbReference type="GO" id="GO:0005524">
    <property type="term" value="F:ATP binding"/>
    <property type="evidence" value="ECO:0007669"/>
    <property type="project" value="UniProtKB-UniRule"/>
</dbReference>
<dbReference type="FunFam" id="3.30.980.10:FF:000005">
    <property type="entry name" value="Threonyl-tRNA synthetase, mitochondrial"/>
    <property type="match status" value="1"/>
</dbReference>
<dbReference type="HAMAP" id="MF_00184">
    <property type="entry name" value="Thr_tRNA_synth"/>
    <property type="match status" value="1"/>
</dbReference>
<keyword evidence="8 13" id="KW-0067">ATP-binding</keyword>
<evidence type="ECO:0000256" key="13">
    <source>
        <dbReference type="HAMAP-Rule" id="MF_00184"/>
    </source>
</evidence>
<comment type="subcellular location">
    <subcellularLocation>
        <location evidence="13">Cytoplasm</location>
    </subcellularLocation>
</comment>
<evidence type="ECO:0000256" key="5">
    <source>
        <dbReference type="ARBA" id="ARBA00022723"/>
    </source>
</evidence>
<feature type="binding site" evidence="13">
    <location>
        <position position="315"/>
    </location>
    <ligand>
        <name>Zn(2+)</name>
        <dbReference type="ChEBI" id="CHEBI:29105"/>
        <note>catalytic</note>
    </ligand>
</feature>
<evidence type="ECO:0000256" key="4">
    <source>
        <dbReference type="ARBA" id="ARBA00022598"/>
    </source>
</evidence>
<dbReference type="NCBIfam" id="TIGR00418">
    <property type="entry name" value="thrS"/>
    <property type="match status" value="1"/>
</dbReference>
<dbReference type="PRINTS" id="PR01047">
    <property type="entry name" value="TRNASYNTHTHR"/>
</dbReference>
<dbReference type="AlphaFoldDB" id="A0A0S8GNH0"/>
<accession>A0A0S8GNH0</accession>
<dbReference type="PANTHER" id="PTHR11451">
    <property type="entry name" value="THREONINE-TRNA LIGASE"/>
    <property type="match status" value="1"/>
</dbReference>
<gene>
    <name evidence="13" type="primary">thrS</name>
    <name evidence="15" type="ORF">AMJ87_02600</name>
</gene>
<evidence type="ECO:0000256" key="8">
    <source>
        <dbReference type="ARBA" id="ARBA00022840"/>
    </source>
</evidence>
<dbReference type="InterPro" id="IPR018163">
    <property type="entry name" value="Thr/Ala-tRNA-synth_IIc_edit"/>
</dbReference>
<dbReference type="CDD" id="cd00860">
    <property type="entry name" value="ThrRS_anticodon"/>
    <property type="match status" value="1"/>
</dbReference>
<dbReference type="Gene3D" id="3.30.980.10">
    <property type="entry name" value="Threonyl-trna Synthetase, Chain A, domain 2"/>
    <property type="match status" value="1"/>
</dbReference>
<evidence type="ECO:0000256" key="10">
    <source>
        <dbReference type="ARBA" id="ARBA00022917"/>
    </source>
</evidence>
<keyword evidence="2 13" id="KW-0963">Cytoplasm</keyword>
<evidence type="ECO:0000256" key="12">
    <source>
        <dbReference type="ARBA" id="ARBA00049515"/>
    </source>
</evidence>
<dbReference type="PROSITE" id="PS50862">
    <property type="entry name" value="AA_TRNA_LIGASE_II"/>
    <property type="match status" value="1"/>
</dbReference>
<dbReference type="SUPFAM" id="SSF52954">
    <property type="entry name" value="Class II aaRS ABD-related"/>
    <property type="match status" value="1"/>
</dbReference>
<dbReference type="Gene3D" id="3.30.930.10">
    <property type="entry name" value="Bira Bifunctional Protein, Domain 2"/>
    <property type="match status" value="1"/>
</dbReference>
<dbReference type="PANTHER" id="PTHR11451:SF44">
    <property type="entry name" value="THREONINE--TRNA LIGASE, CHLOROPLASTIC_MITOCHONDRIAL 2"/>
    <property type="match status" value="1"/>
</dbReference>
<evidence type="ECO:0000313" key="15">
    <source>
        <dbReference type="EMBL" id="KPK73178.1"/>
    </source>
</evidence>
<evidence type="ECO:0000259" key="14">
    <source>
        <dbReference type="PROSITE" id="PS50862"/>
    </source>
</evidence>
<dbReference type="EC" id="6.1.1.3" evidence="13"/>
<dbReference type="InterPro" id="IPR004154">
    <property type="entry name" value="Anticodon-bd"/>
</dbReference>
<evidence type="ECO:0000256" key="7">
    <source>
        <dbReference type="ARBA" id="ARBA00022833"/>
    </source>
</evidence>
<dbReference type="CDD" id="cd00771">
    <property type="entry name" value="ThrRS_core"/>
    <property type="match status" value="1"/>
</dbReference>
<dbReference type="SUPFAM" id="SSF55681">
    <property type="entry name" value="Class II aaRS and biotin synthetases"/>
    <property type="match status" value="1"/>
</dbReference>
<keyword evidence="9 13" id="KW-0694">RNA-binding</keyword>
<keyword evidence="4 13" id="KW-0436">Ligase</keyword>
<dbReference type="SMART" id="SM00863">
    <property type="entry name" value="tRNA_SAD"/>
    <property type="match status" value="1"/>
</dbReference>
<name>A0A0S8GNH0_UNCW3</name>
<dbReference type="GO" id="GO:0000049">
    <property type="term" value="F:tRNA binding"/>
    <property type="evidence" value="ECO:0007669"/>
    <property type="project" value="UniProtKB-KW"/>
</dbReference>
<dbReference type="InterPro" id="IPR002314">
    <property type="entry name" value="aa-tRNA-synt_IIb"/>
</dbReference>
<dbReference type="GO" id="GO:0004829">
    <property type="term" value="F:threonine-tRNA ligase activity"/>
    <property type="evidence" value="ECO:0007669"/>
    <property type="project" value="UniProtKB-UniRule"/>
</dbReference>
<dbReference type="InterPro" id="IPR047246">
    <property type="entry name" value="ThrRS_anticodon"/>
</dbReference>
<comment type="cofactor">
    <cofactor evidence="13">
        <name>Zn(2+)</name>
        <dbReference type="ChEBI" id="CHEBI:29105"/>
    </cofactor>
    <text evidence="13">Binds 1 zinc ion per subunit.</text>
</comment>
<keyword evidence="3 13" id="KW-0820">tRNA-binding</keyword>
<comment type="caution">
    <text evidence="15">The sequence shown here is derived from an EMBL/GenBank/DDBJ whole genome shotgun (WGS) entry which is preliminary data.</text>
</comment>
<evidence type="ECO:0000256" key="1">
    <source>
        <dbReference type="ARBA" id="ARBA00008226"/>
    </source>
</evidence>
<dbReference type="FunFam" id="3.30.54.20:FF:000002">
    <property type="entry name" value="Threonine--tRNA ligase"/>
    <property type="match status" value="1"/>
</dbReference>
<comment type="similarity">
    <text evidence="1 13">Belongs to the class-II aminoacyl-tRNA synthetase family.</text>
</comment>
<keyword evidence="7 13" id="KW-0862">Zinc</keyword>
<feature type="domain" description="Aminoacyl-transfer RNA synthetases class-II family profile" evidence="14">
    <location>
        <begin position="210"/>
        <end position="519"/>
    </location>
</feature>
<dbReference type="GO" id="GO:0006435">
    <property type="term" value="P:threonyl-tRNA aminoacylation"/>
    <property type="evidence" value="ECO:0007669"/>
    <property type="project" value="UniProtKB-UniRule"/>
</dbReference>
<keyword evidence="10 13" id="KW-0648">Protein biosynthesis</keyword>
<protein>
    <recommendedName>
        <fullName evidence="13">Threonine--tRNA ligase</fullName>
        <ecNumber evidence="13">6.1.1.3</ecNumber>
    </recommendedName>
    <alternativeName>
        <fullName evidence="13">Threonyl-tRNA synthetase</fullName>
        <shortName evidence="13">ThrRS</shortName>
    </alternativeName>
</protein>
<dbReference type="GO" id="GO:0005737">
    <property type="term" value="C:cytoplasm"/>
    <property type="evidence" value="ECO:0007669"/>
    <property type="project" value="UniProtKB-SubCell"/>
</dbReference>
<reference evidence="15 16" key="1">
    <citation type="journal article" date="2015" name="Microbiome">
        <title>Genomic resolution of linkages in carbon, nitrogen, and sulfur cycling among widespread estuary sediment bacteria.</title>
        <authorList>
            <person name="Baker B.J."/>
            <person name="Lazar C.S."/>
            <person name="Teske A.P."/>
            <person name="Dick G.J."/>
        </authorList>
    </citation>
    <scope>NUCLEOTIDE SEQUENCE [LARGE SCALE GENOMIC DNA]</scope>
    <source>
        <strain evidence="15">SM23_60</strain>
    </source>
</reference>
<dbReference type="InterPro" id="IPR012947">
    <property type="entry name" value="tRNA_SAD"/>
</dbReference>
<evidence type="ECO:0000256" key="6">
    <source>
        <dbReference type="ARBA" id="ARBA00022741"/>
    </source>
</evidence>
<keyword evidence="5 13" id="KW-0479">Metal-binding</keyword>
<dbReference type="InterPro" id="IPR006195">
    <property type="entry name" value="aa-tRNA-synth_II"/>
</dbReference>
<dbReference type="Pfam" id="PF00587">
    <property type="entry name" value="tRNA-synt_2b"/>
    <property type="match status" value="1"/>
</dbReference>
<feature type="binding site" evidence="13">
    <location>
        <position position="366"/>
    </location>
    <ligand>
        <name>Zn(2+)</name>
        <dbReference type="ChEBI" id="CHEBI:29105"/>
        <note>catalytic</note>
    </ligand>
</feature>
<evidence type="ECO:0000256" key="2">
    <source>
        <dbReference type="ARBA" id="ARBA00022490"/>
    </source>
</evidence>
<organism evidence="15 16">
    <name type="scientific">candidate division WOR_3 bacterium SM23_60</name>
    <dbReference type="NCBI Taxonomy" id="1703780"/>
    <lineage>
        <taxon>Bacteria</taxon>
        <taxon>Bacteria division WOR-3</taxon>
    </lineage>
</organism>
<dbReference type="FunFam" id="3.30.930.10:FF:000002">
    <property type="entry name" value="Threonine--tRNA ligase"/>
    <property type="match status" value="1"/>
</dbReference>
<dbReference type="EMBL" id="LJUO01000014">
    <property type="protein sequence ID" value="KPK73178.1"/>
    <property type="molecule type" value="Genomic_DNA"/>
</dbReference>
<proteinExistence type="inferred from homology"/>
<keyword evidence="6 13" id="KW-0547">Nucleotide-binding</keyword>
<keyword evidence="11 13" id="KW-0030">Aminoacyl-tRNA synthetase</keyword>
<dbReference type="GO" id="GO:0046872">
    <property type="term" value="F:metal ion binding"/>
    <property type="evidence" value="ECO:0007669"/>
    <property type="project" value="UniProtKB-KW"/>
</dbReference>
<dbReference type="Pfam" id="PF03129">
    <property type="entry name" value="HGTP_anticodon"/>
    <property type="match status" value="1"/>
</dbReference>
<evidence type="ECO:0000256" key="9">
    <source>
        <dbReference type="ARBA" id="ARBA00022884"/>
    </source>
</evidence>
<feature type="binding site" evidence="13">
    <location>
        <position position="496"/>
    </location>
    <ligand>
        <name>Zn(2+)</name>
        <dbReference type="ChEBI" id="CHEBI:29105"/>
        <note>catalytic</note>
    </ligand>
</feature>
<dbReference type="InterPro" id="IPR036621">
    <property type="entry name" value="Anticodon-bd_dom_sf"/>
</dbReference>
<dbReference type="PATRIC" id="fig|1703780.3.peg.900"/>
<sequence>MEVKEGTKLTELVDKDVFAARVNGVLTDLSSEISNDSDVEPIDFATDSGKTIYWHSASHVMAMAVKQLYPDAKLAIGPAIDQGFYYDFDTKEPFSPETLKEIEKKMVEIIKKNIPFERFTITKDEAMNLFREKNETYKLELIQEIPDNEISLYRNEDFIDLCRGPHVPSTGYITAFKLLSIAGAYWRGDVDNPMLSRIYGIAFPQRDELDTYLKMLEEAKQRDHRKLGTELELFAIFDEAGAGLVHWYPKGALIKRLIEEYWIKEHIAEGYQLVSTPHIARGHLWHQSGHYGYYKENMFILPLEHEEYVLKPMNCPGHILIFKSKVRSYRDLPLKFAELGTVYRKELSGTLHGLLRVRGLTIDDGHIFCQPEQIEDEIVKVLRLTLRMLGKFGFHDFRIDLSVRDPKQKKKYLGSDEEWERAERALVAALKRLDLSYTREEGEAVFYGPKIDIKLLDALGREWQATTIQFDFNLPKRFHIEYMDKDGQHKEIVAIHRAIYGSLERFIGCLIEHYKGAFPLWLAPVQAVVMPITNENDAYAEEILKICRAHGLRTELNQRSEKIGYRIRDAEVKKVPYILIVGKKEAQNKTVAVRKHGKGDLGEMTPDDFFTMVRTEQGGAD</sequence>
<comment type="subunit">
    <text evidence="13">Homodimer.</text>
</comment>
<dbReference type="Gene3D" id="3.40.50.800">
    <property type="entry name" value="Anticodon-binding domain"/>
    <property type="match status" value="1"/>
</dbReference>
<comment type="caution">
    <text evidence="13">Lacks conserved residue(s) required for the propagation of feature annotation.</text>
</comment>
<dbReference type="Proteomes" id="UP000051096">
    <property type="component" value="Unassembled WGS sequence"/>
</dbReference>
<evidence type="ECO:0000313" key="16">
    <source>
        <dbReference type="Proteomes" id="UP000051096"/>
    </source>
</evidence>
<comment type="catalytic activity">
    <reaction evidence="12 13">
        <text>tRNA(Thr) + L-threonine + ATP = L-threonyl-tRNA(Thr) + AMP + diphosphate + H(+)</text>
        <dbReference type="Rhea" id="RHEA:24624"/>
        <dbReference type="Rhea" id="RHEA-COMP:9670"/>
        <dbReference type="Rhea" id="RHEA-COMP:9704"/>
        <dbReference type="ChEBI" id="CHEBI:15378"/>
        <dbReference type="ChEBI" id="CHEBI:30616"/>
        <dbReference type="ChEBI" id="CHEBI:33019"/>
        <dbReference type="ChEBI" id="CHEBI:57926"/>
        <dbReference type="ChEBI" id="CHEBI:78442"/>
        <dbReference type="ChEBI" id="CHEBI:78534"/>
        <dbReference type="ChEBI" id="CHEBI:456215"/>
        <dbReference type="EC" id="6.1.1.3"/>
    </reaction>
</comment>
<dbReference type="InterPro" id="IPR045864">
    <property type="entry name" value="aa-tRNA-synth_II/BPL/LPL"/>
</dbReference>
<dbReference type="Gene3D" id="3.30.54.20">
    <property type="match status" value="1"/>
</dbReference>
<dbReference type="InterPro" id="IPR033728">
    <property type="entry name" value="ThrRS_core"/>
</dbReference>